<dbReference type="PANTHER" id="PTHR45646">
    <property type="entry name" value="SERINE/THREONINE-PROTEIN KINASE DOA-RELATED"/>
    <property type="match status" value="1"/>
</dbReference>
<gene>
    <name evidence="8" type="ORF">E4U56_002508</name>
</gene>
<dbReference type="Gene3D" id="3.30.200.20">
    <property type="entry name" value="Phosphorylase Kinase, domain 1"/>
    <property type="match status" value="1"/>
</dbReference>
<evidence type="ECO:0000259" key="7">
    <source>
        <dbReference type="PROSITE" id="PS50011"/>
    </source>
</evidence>
<keyword evidence="1" id="KW-0723">Serine/threonine-protein kinase</keyword>
<dbReference type="InterPro" id="IPR011009">
    <property type="entry name" value="Kinase-like_dom_sf"/>
</dbReference>
<evidence type="ECO:0000256" key="1">
    <source>
        <dbReference type="ARBA" id="ARBA00022527"/>
    </source>
</evidence>
<dbReference type="InterPro" id="IPR000719">
    <property type="entry name" value="Prot_kinase_dom"/>
</dbReference>
<accession>A0A9P7SNS7</accession>
<dbReference type="InterPro" id="IPR051175">
    <property type="entry name" value="CLK_kinases"/>
</dbReference>
<dbReference type="PANTHER" id="PTHR45646:SF11">
    <property type="entry name" value="SERINE_THREONINE-PROTEIN KINASE DOA"/>
    <property type="match status" value="1"/>
</dbReference>
<dbReference type="SMART" id="SM00220">
    <property type="entry name" value="S_TKc"/>
    <property type="match status" value="1"/>
</dbReference>
<dbReference type="GO" id="GO:0004674">
    <property type="term" value="F:protein serine/threonine kinase activity"/>
    <property type="evidence" value="ECO:0007669"/>
    <property type="project" value="UniProtKB-KW"/>
</dbReference>
<dbReference type="GO" id="GO:0005634">
    <property type="term" value="C:nucleus"/>
    <property type="evidence" value="ECO:0007669"/>
    <property type="project" value="TreeGrafter"/>
</dbReference>
<organism evidence="8 9">
    <name type="scientific">Claviceps arundinis</name>
    <dbReference type="NCBI Taxonomy" id="1623583"/>
    <lineage>
        <taxon>Eukaryota</taxon>
        <taxon>Fungi</taxon>
        <taxon>Dikarya</taxon>
        <taxon>Ascomycota</taxon>
        <taxon>Pezizomycotina</taxon>
        <taxon>Sordariomycetes</taxon>
        <taxon>Hypocreomycetidae</taxon>
        <taxon>Hypocreales</taxon>
        <taxon>Clavicipitaceae</taxon>
        <taxon>Claviceps</taxon>
    </lineage>
</organism>
<protein>
    <recommendedName>
        <fullName evidence="7">Protein kinase domain-containing protein</fullName>
    </recommendedName>
</protein>
<name>A0A9P7SNS7_9HYPO</name>
<dbReference type="OrthoDB" id="5979581at2759"/>
<dbReference type="InterPro" id="IPR017441">
    <property type="entry name" value="Protein_kinase_ATP_BS"/>
</dbReference>
<dbReference type="AlphaFoldDB" id="A0A9P7SNS7"/>
<sequence length="444" mass="50183">MKRDFLRSAYSTVPAPSVQYESIEGVEETSHYALGRYHPLHIDDRLHKRYRIVHKLGHGTFSTVWLAVDEKTTKYVAIKIGTADADRNEISILVQMAQRSVSNNIREQKTLLIPAVLDQFELSGPSGNHPCLVTLPARCSLRDAKDAAEFGLFKIDVARSFAAQLIMAVSLVHDRGYSHGDLHLGNLFLQLPSSLDDLPVDQLYERYGQPVKRPIICLDSTAVSGDPSVPSYAVPAVWLGVRGDKITLGEARLMLGDFGVAFRPGDKSRFESYTPLVLRPPEALFEPETPLTFASDIWSLGCVIFELLGHRTLLDGYFLAPQDYITAQQVDLQGPMPPAWWKKWEERPKWYSEEGMPLSPACDVWSWERTFKEWVQDSRQEWKMGTLADDELLALLKLLRSMLAWKPSERPDISNVLKSEWVTKWALPAYQQGLETLLPCAKLC</sequence>
<keyword evidence="5 6" id="KW-0067">ATP-binding</keyword>
<feature type="binding site" evidence="6">
    <location>
        <position position="79"/>
    </location>
    <ligand>
        <name>ATP</name>
        <dbReference type="ChEBI" id="CHEBI:30616"/>
    </ligand>
</feature>
<dbReference type="PROSITE" id="PS00107">
    <property type="entry name" value="PROTEIN_KINASE_ATP"/>
    <property type="match status" value="1"/>
</dbReference>
<reference evidence="8" key="1">
    <citation type="journal article" date="2020" name="bioRxiv">
        <title>Whole genome comparisons of ergot fungi reveals the divergence and evolution of species within the genus Claviceps are the result of varying mechanisms driving genome evolution and host range expansion.</title>
        <authorList>
            <person name="Wyka S.A."/>
            <person name="Mondo S.J."/>
            <person name="Liu M."/>
            <person name="Dettman J."/>
            <person name="Nalam V."/>
            <person name="Broders K.D."/>
        </authorList>
    </citation>
    <scope>NUCLEOTIDE SEQUENCE</scope>
    <source>
        <strain evidence="8">CCC 1102</strain>
    </source>
</reference>
<comment type="caution">
    <text evidence="8">The sequence shown here is derived from an EMBL/GenBank/DDBJ whole genome shotgun (WGS) entry which is preliminary data.</text>
</comment>
<dbReference type="SUPFAM" id="SSF56112">
    <property type="entry name" value="Protein kinase-like (PK-like)"/>
    <property type="match status" value="1"/>
</dbReference>
<evidence type="ECO:0000313" key="9">
    <source>
        <dbReference type="Proteomes" id="UP000784919"/>
    </source>
</evidence>
<evidence type="ECO:0000256" key="6">
    <source>
        <dbReference type="PROSITE-ProRule" id="PRU10141"/>
    </source>
</evidence>
<dbReference type="GO" id="GO:0005524">
    <property type="term" value="F:ATP binding"/>
    <property type="evidence" value="ECO:0007669"/>
    <property type="project" value="UniProtKB-UniRule"/>
</dbReference>
<evidence type="ECO:0000256" key="5">
    <source>
        <dbReference type="ARBA" id="ARBA00022840"/>
    </source>
</evidence>
<dbReference type="GO" id="GO:0043484">
    <property type="term" value="P:regulation of RNA splicing"/>
    <property type="evidence" value="ECO:0007669"/>
    <property type="project" value="TreeGrafter"/>
</dbReference>
<dbReference type="PROSITE" id="PS50011">
    <property type="entry name" value="PROTEIN_KINASE_DOM"/>
    <property type="match status" value="1"/>
</dbReference>
<evidence type="ECO:0000313" key="8">
    <source>
        <dbReference type="EMBL" id="KAG5964005.1"/>
    </source>
</evidence>
<keyword evidence="3 6" id="KW-0547">Nucleotide-binding</keyword>
<evidence type="ECO:0000256" key="4">
    <source>
        <dbReference type="ARBA" id="ARBA00022777"/>
    </source>
</evidence>
<dbReference type="Gene3D" id="1.10.510.10">
    <property type="entry name" value="Transferase(Phosphotransferase) domain 1"/>
    <property type="match status" value="1"/>
</dbReference>
<dbReference type="Pfam" id="PF00069">
    <property type="entry name" value="Pkinase"/>
    <property type="match status" value="2"/>
</dbReference>
<proteinExistence type="predicted"/>
<keyword evidence="2" id="KW-0808">Transferase</keyword>
<dbReference type="EMBL" id="SRPS01000182">
    <property type="protein sequence ID" value="KAG5964005.1"/>
    <property type="molecule type" value="Genomic_DNA"/>
</dbReference>
<keyword evidence="4" id="KW-0418">Kinase</keyword>
<evidence type="ECO:0000256" key="3">
    <source>
        <dbReference type="ARBA" id="ARBA00022741"/>
    </source>
</evidence>
<dbReference type="Proteomes" id="UP000784919">
    <property type="component" value="Unassembled WGS sequence"/>
</dbReference>
<evidence type="ECO:0000256" key="2">
    <source>
        <dbReference type="ARBA" id="ARBA00022679"/>
    </source>
</evidence>
<feature type="domain" description="Protein kinase" evidence="7">
    <location>
        <begin position="50"/>
        <end position="422"/>
    </location>
</feature>